<proteinExistence type="predicted"/>
<dbReference type="KEGG" id="cef:CE0419"/>
<dbReference type="STRING" id="196164.gene:10740817"/>
<evidence type="ECO:0000313" key="2">
    <source>
        <dbReference type="Proteomes" id="UP000001409"/>
    </source>
</evidence>
<evidence type="ECO:0008006" key="3">
    <source>
        <dbReference type="Google" id="ProtNLM"/>
    </source>
</evidence>
<reference evidence="1 2" key="1">
    <citation type="journal article" date="2003" name="Genome Res.">
        <title>Comparative complete genome sequence analysis of the amino acid replacements responsible for the thermostability of Corynebacterium efficiens.</title>
        <authorList>
            <person name="Nishio Y."/>
            <person name="Nakamura Y."/>
            <person name="Kawarabayasi Y."/>
            <person name="Usuda Y."/>
            <person name="Kimura E."/>
            <person name="Sugimoto S."/>
            <person name="Matsui K."/>
            <person name="Yamagishi A."/>
            <person name="Kikuchi H."/>
            <person name="Ikeo K."/>
            <person name="Gojobori T."/>
        </authorList>
    </citation>
    <scope>NUCLEOTIDE SEQUENCE [LARGE SCALE GENOMIC DNA]</scope>
    <source>
        <strain evidence="2">DSM 44549 / YS-314 / AJ 12310 / JCM 11189 / NBRC 100395</strain>
    </source>
</reference>
<dbReference type="EMBL" id="BA000035">
    <property type="protein sequence ID" value="BAC17229.1"/>
    <property type="molecule type" value="Genomic_DNA"/>
</dbReference>
<name>Q8FSH4_COREF</name>
<keyword evidence="2" id="KW-1185">Reference proteome</keyword>
<evidence type="ECO:0000313" key="1">
    <source>
        <dbReference type="EMBL" id="BAC17229.1"/>
    </source>
</evidence>
<dbReference type="HOGENOM" id="CLU_067089_2_0_11"/>
<sequence length="270" mass="31164">MQQPRAQGSGLWGKVRRSTSTLTTLTIASTSMRAKEELDAMLGAARFEKYFAVAGEDVERAVQLYRWNTRLAGAFHSQLSYFEVLTRNAMNSALQDWNYQECGHRDWSLEHQSADLLYAMLNRPMGQARKWARKESQRRWSGHARKNAPLTHDDVVAQLTLGNWSNLLGEALPVHRPNAQILWQNCLHNAFPNVDRGDQSREDIGKRFERLTHLRNRVSHQENLLETNVRRRLNDMLAVLRAIDESYPAWAMVGSQVRQVARDDPRKSWT</sequence>
<dbReference type="AlphaFoldDB" id="Q8FSH4"/>
<dbReference type="eggNOG" id="ENOG5030Q1U">
    <property type="taxonomic scope" value="Bacteria"/>
</dbReference>
<dbReference type="Proteomes" id="UP000001409">
    <property type="component" value="Chromosome"/>
</dbReference>
<protein>
    <recommendedName>
        <fullName evidence="3">Abi-like protein</fullName>
    </recommendedName>
</protein>
<accession>Q8FSH4</accession>
<organism evidence="1 2">
    <name type="scientific">Corynebacterium efficiens (strain DSM 44549 / YS-314 / AJ 12310 / JCM 11189 / NBRC 100395)</name>
    <dbReference type="NCBI Taxonomy" id="196164"/>
    <lineage>
        <taxon>Bacteria</taxon>
        <taxon>Bacillati</taxon>
        <taxon>Actinomycetota</taxon>
        <taxon>Actinomycetes</taxon>
        <taxon>Mycobacteriales</taxon>
        <taxon>Corynebacteriaceae</taxon>
        <taxon>Corynebacterium</taxon>
    </lineage>
</organism>